<sequence>MADSSIVPYNEFQHIPPAWDDFQKLIIGCMLGFPLILCYILIAILTLLSENLTGLLYRFGPYTTHDFPRKRTTIHDLPREILLMIFASTQEAWYYDASSVCLALTCRSFYRVLKTRYPGPIDLALGPGLRIEGSEEDDGRKPCCTEITLADLLRFSSFIGIEFRLAHLDFGTVFLAKALYGVPGSLEGRKLEERHADYRSVVYMDVRTGAFENLFPSPWELAADDWYHKVDCILQRRERGVGPRQDLKITNELGEVCETCVGKSRVEDLAWLGFRQWSAMVGYNVGRCRG</sequence>
<evidence type="ECO:0000313" key="2">
    <source>
        <dbReference type="EMBL" id="CZT50395.1"/>
    </source>
</evidence>
<keyword evidence="1" id="KW-0472">Membrane</keyword>
<proteinExistence type="predicted"/>
<protein>
    <submittedName>
        <fullName evidence="2">Uncharacterized protein</fullName>
    </submittedName>
</protein>
<name>A0A1E1MNR5_RHYSE</name>
<gene>
    <name evidence="2" type="ORF">RSE6_11370</name>
</gene>
<organism evidence="2 3">
    <name type="scientific">Rhynchosporium secalis</name>
    <name type="common">Barley scald fungus</name>
    <dbReference type="NCBI Taxonomy" id="38038"/>
    <lineage>
        <taxon>Eukaryota</taxon>
        <taxon>Fungi</taxon>
        <taxon>Dikarya</taxon>
        <taxon>Ascomycota</taxon>
        <taxon>Pezizomycotina</taxon>
        <taxon>Leotiomycetes</taxon>
        <taxon>Helotiales</taxon>
        <taxon>Ploettnerulaceae</taxon>
        <taxon>Rhynchosporium</taxon>
    </lineage>
</organism>
<dbReference type="AlphaFoldDB" id="A0A1E1MNR5"/>
<reference evidence="3" key="1">
    <citation type="submission" date="2016-03" db="EMBL/GenBank/DDBJ databases">
        <authorList>
            <person name="Guldener U."/>
        </authorList>
    </citation>
    <scope>NUCLEOTIDE SEQUENCE [LARGE SCALE GENOMIC DNA]</scope>
</reference>
<dbReference type="EMBL" id="FJVC01000431">
    <property type="protein sequence ID" value="CZT50395.1"/>
    <property type="molecule type" value="Genomic_DNA"/>
</dbReference>
<evidence type="ECO:0000313" key="3">
    <source>
        <dbReference type="Proteomes" id="UP000177625"/>
    </source>
</evidence>
<keyword evidence="3" id="KW-1185">Reference proteome</keyword>
<dbReference type="Proteomes" id="UP000177625">
    <property type="component" value="Unassembled WGS sequence"/>
</dbReference>
<dbReference type="CDD" id="cd09917">
    <property type="entry name" value="F-box_SF"/>
    <property type="match status" value="1"/>
</dbReference>
<feature type="transmembrane region" description="Helical" evidence="1">
    <location>
        <begin position="25"/>
        <end position="48"/>
    </location>
</feature>
<accession>A0A1E1MNR5</accession>
<keyword evidence="1" id="KW-0812">Transmembrane</keyword>
<evidence type="ECO:0000256" key="1">
    <source>
        <dbReference type="SAM" id="Phobius"/>
    </source>
</evidence>
<keyword evidence="1" id="KW-1133">Transmembrane helix</keyword>